<dbReference type="Gene3D" id="2.60.120.260">
    <property type="entry name" value="Galactose-binding domain-like"/>
    <property type="match status" value="1"/>
</dbReference>
<dbReference type="PANTHER" id="PTHR42852">
    <property type="entry name" value="THIOL:DISULFIDE INTERCHANGE PROTEIN DSBE"/>
    <property type="match status" value="1"/>
</dbReference>
<dbReference type="EMBL" id="JAVDSJ010000005">
    <property type="protein sequence ID" value="MDR6585787.1"/>
    <property type="molecule type" value="Genomic_DNA"/>
</dbReference>
<dbReference type="CDD" id="cd03012">
    <property type="entry name" value="TlpA_like_DipZ_like"/>
    <property type="match status" value="1"/>
</dbReference>
<keyword evidence="3" id="KW-0413">Isomerase</keyword>
<dbReference type="InterPro" id="IPR041017">
    <property type="entry name" value="Thioredoxin_10"/>
</dbReference>
<evidence type="ECO:0000259" key="2">
    <source>
        <dbReference type="PROSITE" id="PS51352"/>
    </source>
</evidence>
<dbReference type="RefSeq" id="WP_102661309.1">
    <property type="nucleotide sequence ID" value="NZ_JAVDSJ010000005.1"/>
</dbReference>
<dbReference type="InterPro" id="IPR036249">
    <property type="entry name" value="Thioredoxin-like_sf"/>
</dbReference>
<dbReference type="PANTHER" id="PTHR42852:SF13">
    <property type="entry name" value="PROTEIN DIPZ"/>
    <property type="match status" value="1"/>
</dbReference>
<dbReference type="PROSITE" id="PS51352">
    <property type="entry name" value="THIOREDOXIN_2"/>
    <property type="match status" value="1"/>
</dbReference>
<feature type="transmembrane region" description="Helical" evidence="1">
    <location>
        <begin position="122"/>
        <end position="150"/>
    </location>
</feature>
<keyword evidence="4" id="KW-1185">Reference proteome</keyword>
<organism evidence="3 4">
    <name type="scientific">Herbaspirillum frisingense</name>
    <dbReference type="NCBI Taxonomy" id="92645"/>
    <lineage>
        <taxon>Bacteria</taxon>
        <taxon>Pseudomonadati</taxon>
        <taxon>Pseudomonadota</taxon>
        <taxon>Betaproteobacteria</taxon>
        <taxon>Burkholderiales</taxon>
        <taxon>Oxalobacteraceae</taxon>
        <taxon>Herbaspirillum</taxon>
    </lineage>
</organism>
<dbReference type="InterPro" id="IPR000866">
    <property type="entry name" value="AhpC/TSA"/>
</dbReference>
<dbReference type="GO" id="GO:0016853">
    <property type="term" value="F:isomerase activity"/>
    <property type="evidence" value="ECO:0007669"/>
    <property type="project" value="UniProtKB-KW"/>
</dbReference>
<dbReference type="Pfam" id="PF17991">
    <property type="entry name" value="Thioredoxin_10"/>
    <property type="match status" value="1"/>
</dbReference>
<dbReference type="Proteomes" id="UP001260715">
    <property type="component" value="Unassembled WGS sequence"/>
</dbReference>
<feature type="transmembrane region" description="Helical" evidence="1">
    <location>
        <begin position="162"/>
        <end position="186"/>
    </location>
</feature>
<reference evidence="3 4" key="1">
    <citation type="submission" date="2023-07" db="EMBL/GenBank/DDBJ databases">
        <title>Sorghum-associated microbial communities from plants grown in Nebraska, USA.</title>
        <authorList>
            <person name="Schachtman D."/>
        </authorList>
    </citation>
    <scope>NUCLEOTIDE SEQUENCE [LARGE SCALE GENOMIC DNA]</scope>
    <source>
        <strain evidence="3 4">596</strain>
    </source>
</reference>
<feature type="transmembrane region" description="Helical" evidence="1">
    <location>
        <begin position="39"/>
        <end position="60"/>
    </location>
</feature>
<keyword evidence="1" id="KW-1133">Transmembrane helix</keyword>
<proteinExistence type="predicted"/>
<evidence type="ECO:0000313" key="3">
    <source>
        <dbReference type="EMBL" id="MDR6585787.1"/>
    </source>
</evidence>
<dbReference type="Pfam" id="PF00578">
    <property type="entry name" value="AhpC-TSA"/>
    <property type="match status" value="1"/>
</dbReference>
<dbReference type="Gene3D" id="3.40.30.10">
    <property type="entry name" value="Glutaredoxin"/>
    <property type="match status" value="1"/>
</dbReference>
<name>A0ABU1PIY8_9BURK</name>
<dbReference type="SUPFAM" id="SSF52833">
    <property type="entry name" value="Thioredoxin-like"/>
    <property type="match status" value="1"/>
</dbReference>
<evidence type="ECO:0000256" key="1">
    <source>
        <dbReference type="SAM" id="Phobius"/>
    </source>
</evidence>
<keyword evidence="1" id="KW-0812">Transmembrane</keyword>
<protein>
    <submittedName>
        <fullName evidence="3">Cytochrome c biogenesis protein CcdA/thiol-disulfide isomerase/thioredoxin</fullName>
    </submittedName>
</protein>
<feature type="transmembrane region" description="Helical" evidence="1">
    <location>
        <begin position="198"/>
        <end position="221"/>
    </location>
</feature>
<accession>A0ABU1PIY8</accession>
<evidence type="ECO:0000313" key="4">
    <source>
        <dbReference type="Proteomes" id="UP001260715"/>
    </source>
</evidence>
<feature type="domain" description="Thioredoxin" evidence="2">
    <location>
        <begin position="262"/>
        <end position="413"/>
    </location>
</feature>
<sequence>MTLYLAAFLGGALTLLSPCILPVLPFLLARADQPWRLRLALLAGMALVFSAVATLAAVAANWAVHVNEAGRVAAMLVLALFGLTLMSPTLATLLARPGVLLGNALAERGGTPRGGRESVAAAVLLGAATGLLWTPCAGPILGLVLSAAAWAGPTPHTATLLLAYASGAACMLAVVLSAGAGVMAVLRRRLGMGEWLRRLLGAAVLAGVASIAVGASLPLAAKASATEGLETRLLELLAPPRGPVAAAMAGGAIDHPAETARRPYRSTLPVEGALPALDGAVQWLNSAPLSAQQLRGKVVLVDFWTYSCINCIRTLPYIRAWAEKYRDQGLVVIGVHTPEFAFERKVDNVRQAVNEFKLDFPVAVDSEFRLWRAFDNNYWPAIYLADAQGKLRYHQFGEGRYESTEEAIRALLKEAGQSAKGSDGDAAVKPNATDIQAAPDLARLASQESYLGYRQATGMVSPERLRPDVAMHYSAAPLQLNQWSLSGTWKVGAEAVSLQQADGSIAYRFSARDLHLVLGPGEDGRPVRFVVSVDGQAPGELHGADIDAAGNGTVSRTRLFQLVRQRGGVKPRRFEVRFLDPGATAYAFTFG</sequence>
<dbReference type="InterPro" id="IPR013766">
    <property type="entry name" value="Thioredoxin_domain"/>
</dbReference>
<feature type="transmembrane region" description="Helical" evidence="1">
    <location>
        <begin position="6"/>
        <end position="27"/>
    </location>
</feature>
<feature type="transmembrane region" description="Helical" evidence="1">
    <location>
        <begin position="72"/>
        <end position="95"/>
    </location>
</feature>
<comment type="caution">
    <text evidence="3">The sequence shown here is derived from an EMBL/GenBank/DDBJ whole genome shotgun (WGS) entry which is preliminary data.</text>
</comment>
<dbReference type="InterPro" id="IPR050553">
    <property type="entry name" value="Thioredoxin_ResA/DsbE_sf"/>
</dbReference>
<gene>
    <name evidence="3" type="ORF">J2W50_004005</name>
</gene>
<keyword evidence="1" id="KW-0472">Membrane</keyword>